<dbReference type="RefSeq" id="WP_239407241.1">
    <property type="nucleotide sequence ID" value="NZ_CAHPRV010000002.1"/>
</dbReference>
<dbReference type="GO" id="GO:0003677">
    <property type="term" value="F:DNA binding"/>
    <property type="evidence" value="ECO:0007669"/>
    <property type="project" value="UniProtKB-KW"/>
</dbReference>
<comment type="caution">
    <text evidence="5">The sequence shown here is derived from an EMBL/GenBank/DDBJ whole genome shotgun (WGS) entry which is preliminary data.</text>
</comment>
<protein>
    <submittedName>
        <fullName evidence="5">Phage antitermination protein Q</fullName>
    </submittedName>
</protein>
<reference evidence="5" key="1">
    <citation type="submission" date="2020-05" db="EMBL/GenBank/DDBJ databases">
        <authorList>
            <person name="Delgado-Blas J."/>
        </authorList>
    </citation>
    <scope>NUCLEOTIDE SEQUENCE</scope>
    <source>
        <strain evidence="5">BB1453</strain>
    </source>
</reference>
<dbReference type="AlphaFoldDB" id="A0A9N8D1K0"/>
<dbReference type="InterPro" id="IPR010534">
    <property type="entry name" value="Phage_933W_GpQ"/>
</dbReference>
<proteinExistence type="inferred from homology"/>
<keyword evidence="2" id="KW-0805">Transcription regulation</keyword>
<sequence>MRDIQLVLERWGGWAAEGKSKVGHSSTAAGFSGLFPESERVRLSCCDDDGIAIDAAIGKLISVGRKDEFDLINKHYIKDISKSAIARDMKCSEGKIRQKLMIAETFIDACLIMANVTLEMDEWCKKTSFDN</sequence>
<organism evidence="5 6">
    <name type="scientific">Providencia rettgeri</name>
    <dbReference type="NCBI Taxonomy" id="587"/>
    <lineage>
        <taxon>Bacteria</taxon>
        <taxon>Pseudomonadati</taxon>
        <taxon>Pseudomonadota</taxon>
        <taxon>Gammaproteobacteria</taxon>
        <taxon>Enterobacterales</taxon>
        <taxon>Morganellaceae</taxon>
        <taxon>Providencia</taxon>
    </lineage>
</organism>
<evidence type="ECO:0000256" key="4">
    <source>
        <dbReference type="ARBA" id="ARBA00023163"/>
    </source>
</evidence>
<evidence type="ECO:0000256" key="3">
    <source>
        <dbReference type="ARBA" id="ARBA00023125"/>
    </source>
</evidence>
<evidence type="ECO:0000313" key="6">
    <source>
        <dbReference type="Proteomes" id="UP000834611"/>
    </source>
</evidence>
<dbReference type="Proteomes" id="UP000834611">
    <property type="component" value="Unassembled WGS sequence"/>
</dbReference>
<comment type="similarity">
    <text evidence="1">Belongs to the phage antitermination Q type 1 family.</text>
</comment>
<gene>
    <name evidence="5" type="ORF">GHA_03455</name>
</gene>
<evidence type="ECO:0000313" key="5">
    <source>
        <dbReference type="EMBL" id="CAB5709792.1"/>
    </source>
</evidence>
<dbReference type="GO" id="GO:0060567">
    <property type="term" value="P:negative regulation of termination of DNA-templated transcription"/>
    <property type="evidence" value="ECO:0007669"/>
    <property type="project" value="InterPro"/>
</dbReference>
<evidence type="ECO:0000256" key="1">
    <source>
        <dbReference type="ARBA" id="ARBA00010234"/>
    </source>
</evidence>
<keyword evidence="4" id="KW-0804">Transcription</keyword>
<evidence type="ECO:0000256" key="2">
    <source>
        <dbReference type="ARBA" id="ARBA00023015"/>
    </source>
</evidence>
<accession>A0A9N8D1K0</accession>
<keyword evidence="3" id="KW-0238">DNA-binding</keyword>
<name>A0A9N8D1K0_PRORE</name>
<dbReference type="EMBL" id="CAHPSF010000011">
    <property type="protein sequence ID" value="CAB5709792.1"/>
    <property type="molecule type" value="Genomic_DNA"/>
</dbReference>
<dbReference type="Pfam" id="PF06530">
    <property type="entry name" value="Phage_antitermQ"/>
    <property type="match status" value="1"/>
</dbReference>